<keyword evidence="6" id="KW-1185">Reference proteome</keyword>
<dbReference type="PROSITE" id="PS50005">
    <property type="entry name" value="TPR"/>
    <property type="match status" value="2"/>
</dbReference>
<feature type="compositionally biased region" description="Low complexity" evidence="4">
    <location>
        <begin position="654"/>
        <end position="669"/>
    </location>
</feature>
<evidence type="ECO:0000256" key="1">
    <source>
        <dbReference type="ARBA" id="ARBA00022737"/>
    </source>
</evidence>
<dbReference type="Gene3D" id="1.25.40.10">
    <property type="entry name" value="Tetratricopeptide repeat domain"/>
    <property type="match status" value="4"/>
</dbReference>
<dbReference type="Proteomes" id="UP000002534">
    <property type="component" value="Chromosome"/>
</dbReference>
<reference evidence="6" key="1">
    <citation type="submission" date="2005-10" db="EMBL/GenBank/DDBJ databases">
        <title>Complete sequence of Pelobacter carbinolicus DSM 2380.</title>
        <authorList>
            <person name="Copeland A."/>
            <person name="Lucas S."/>
            <person name="Lapidus A."/>
            <person name="Barry K."/>
            <person name="Detter J.C."/>
            <person name="Glavina T."/>
            <person name="Hammon N."/>
            <person name="Israni S."/>
            <person name="Pitluck S."/>
            <person name="Chertkov O."/>
            <person name="Schmutz J."/>
            <person name="Larimer F."/>
            <person name="Land M."/>
            <person name="Kyrpides N."/>
            <person name="Ivanova N."/>
            <person name="Richardson P."/>
        </authorList>
    </citation>
    <scope>NUCLEOTIDE SEQUENCE [LARGE SCALE GENOMIC DNA]</scope>
    <source>
        <strain evidence="6">DSM 2380 / NBRC 103641 / GraBd1</strain>
    </source>
</reference>
<evidence type="ECO:0000256" key="2">
    <source>
        <dbReference type="ARBA" id="ARBA00022803"/>
    </source>
</evidence>
<gene>
    <name evidence="5" type="ordered locus">Pcar_1302</name>
</gene>
<dbReference type="eggNOG" id="COG0457">
    <property type="taxonomic scope" value="Bacteria"/>
</dbReference>
<dbReference type="EMBL" id="CP000142">
    <property type="protein sequence ID" value="ABA88551.1"/>
    <property type="molecule type" value="Genomic_DNA"/>
</dbReference>
<feature type="region of interest" description="Disordered" evidence="4">
    <location>
        <begin position="478"/>
        <end position="561"/>
    </location>
</feature>
<dbReference type="InterPro" id="IPR051012">
    <property type="entry name" value="CellSynth/LPSAsmb/PSIAsmb"/>
</dbReference>
<reference evidence="5 6" key="2">
    <citation type="journal article" date="2012" name="BMC Genomics">
        <title>The genome of Pelobacter carbinolicus reveals surprising metabolic capabilities and physiological features.</title>
        <authorList>
            <person name="Aklujkar M."/>
            <person name="Haveman S.A."/>
            <person name="Didonato R.Jr."/>
            <person name="Chertkov O."/>
            <person name="Han C.S."/>
            <person name="Land M.L."/>
            <person name="Brown P."/>
            <person name="Lovley D.R."/>
        </authorList>
    </citation>
    <scope>NUCLEOTIDE SEQUENCE [LARGE SCALE GENOMIC DNA]</scope>
    <source>
        <strain evidence="6">DSM 2380 / NBRC 103641 / GraBd1</strain>
    </source>
</reference>
<keyword evidence="1" id="KW-0677">Repeat</keyword>
<proteinExistence type="predicted"/>
<evidence type="ECO:0000313" key="6">
    <source>
        <dbReference type="Proteomes" id="UP000002534"/>
    </source>
</evidence>
<dbReference type="PANTHER" id="PTHR45586:SF1">
    <property type="entry name" value="LIPOPOLYSACCHARIDE ASSEMBLY PROTEIN B"/>
    <property type="match status" value="1"/>
</dbReference>
<organism evidence="5 6">
    <name type="scientific">Syntrophotalea carbinolica (strain DSM 2380 / NBRC 103641 / GraBd1)</name>
    <name type="common">Pelobacter carbinolicus</name>
    <dbReference type="NCBI Taxonomy" id="338963"/>
    <lineage>
        <taxon>Bacteria</taxon>
        <taxon>Pseudomonadati</taxon>
        <taxon>Thermodesulfobacteriota</taxon>
        <taxon>Desulfuromonadia</taxon>
        <taxon>Desulfuromonadales</taxon>
        <taxon>Syntrophotaleaceae</taxon>
        <taxon>Syntrophotalea</taxon>
    </lineage>
</organism>
<sequence>MALSKKDKLLQAAQKNIQKGQWLKAAKDYKKVLDLDSKDMRIRQRMAELYNRAGLSAEALEAYEVVAKHYANNGFYLKAIAVYKQMQKIDPSQSRIYGCLAQLNEKQGLVGNALGEYRQLAEIYEKSGNVEELNATLRKMIELDPQNSGLHLRLCQSCLENGISDEANDALQAALVVLEELKKPAATNKMKDLVLAHLPEDMTLKNHIGRILLLCDQPEDTVALLAGEIDRHPADKEMLQVLALAYRQMDDFTSERHLCEQLILQEPDNLDYQESFARSCLDSGDDQAALDCLEGLKENFLAQGRTAVLKEFYEKLQVMRGEDEAVRQALHQIYENTGEGGKLFDLLSDEAPRPVASDVAEDSQIGDSGEWFGDASLEMDEGVVGEDKESADQQEDMVVASGEETFAEKPLLPEQEPLLSVEESEDFVDASVEPVVEAVADDDLEPVPLAEEKDAEIELEFDLDLETSEDFALVEDLPEATLIEDPDGIELQIEDLDPDPDGIELQIEDPDSDEIELQSNSDFAGPDPGGEEDTPQTGAPFHDPFAAGDVGSAPVAEASEASDIEDSFAGMDDGLADLQKELGEVFEMDSFDLDDDDDEPDLTTDLEEAEFYLQQDFLEDAFKKCQSLLERHPNNREVRELLQQVEERMAEQQPAADAPSEEVAAVPEETAPEVPDDGKDRSRLEGNISAFKKGIEDAVAQDDCETHYELGIAYKEMGLFDEAMDEFSKAMGHPSRYVDALTLTGICLSSKGLFDQAAELFKKGLHREALDEGDRLNLYFELGQLYVAWGRPLEALDSFQQVADADLSYRDVGDQICKLREELGLDDGGDSGGSAGGSGSNRVSYL</sequence>
<accession>Q3A506</accession>
<dbReference type="SMART" id="SM00028">
    <property type="entry name" value="TPR"/>
    <property type="match status" value="7"/>
</dbReference>
<feature type="compositionally biased region" description="Acidic residues" evidence="4">
    <location>
        <begin position="478"/>
        <end position="516"/>
    </location>
</feature>
<feature type="repeat" description="TPR" evidence="3">
    <location>
        <begin position="704"/>
        <end position="737"/>
    </location>
</feature>
<dbReference type="HOGENOM" id="CLU_367920_0_0_7"/>
<dbReference type="InterPro" id="IPR019734">
    <property type="entry name" value="TPR_rpt"/>
</dbReference>
<keyword evidence="2 3" id="KW-0802">TPR repeat</keyword>
<dbReference type="InterPro" id="IPR011990">
    <property type="entry name" value="TPR-like_helical_dom_sf"/>
</dbReference>
<dbReference type="SUPFAM" id="SSF48452">
    <property type="entry name" value="TPR-like"/>
    <property type="match status" value="3"/>
</dbReference>
<evidence type="ECO:0000256" key="4">
    <source>
        <dbReference type="SAM" id="MobiDB-lite"/>
    </source>
</evidence>
<name>Q3A506_SYNC1</name>
<dbReference type="PANTHER" id="PTHR45586">
    <property type="entry name" value="TPR REPEAT-CONTAINING PROTEIN PA4667"/>
    <property type="match status" value="1"/>
</dbReference>
<feature type="repeat" description="TPR" evidence="3">
    <location>
        <begin position="114"/>
        <end position="147"/>
    </location>
</feature>
<evidence type="ECO:0000256" key="3">
    <source>
        <dbReference type="PROSITE-ProRule" id="PRU00339"/>
    </source>
</evidence>
<dbReference type="STRING" id="338963.Pcar_1302"/>
<dbReference type="Pfam" id="PF13181">
    <property type="entry name" value="TPR_8"/>
    <property type="match status" value="1"/>
</dbReference>
<dbReference type="AlphaFoldDB" id="Q3A506"/>
<evidence type="ECO:0000313" key="5">
    <source>
        <dbReference type="EMBL" id="ABA88551.1"/>
    </source>
</evidence>
<protein>
    <submittedName>
        <fullName evidence="5">TPR domain protein</fullName>
    </submittedName>
</protein>
<dbReference type="KEGG" id="pca:Pcar_1302"/>
<feature type="region of interest" description="Disordered" evidence="4">
    <location>
        <begin position="648"/>
        <end position="683"/>
    </location>
</feature>